<organism evidence="2 3">
    <name type="scientific">Xylona heveae (strain CBS 132557 / TC161)</name>
    <dbReference type="NCBI Taxonomy" id="1328760"/>
    <lineage>
        <taxon>Eukaryota</taxon>
        <taxon>Fungi</taxon>
        <taxon>Dikarya</taxon>
        <taxon>Ascomycota</taxon>
        <taxon>Pezizomycotina</taxon>
        <taxon>Xylonomycetes</taxon>
        <taxon>Xylonales</taxon>
        <taxon>Xylonaceae</taxon>
        <taxon>Xylona</taxon>
    </lineage>
</organism>
<protein>
    <recommendedName>
        <fullName evidence="4">Protein CMS1</fullName>
    </recommendedName>
</protein>
<dbReference type="InParanoid" id="A0A165I2F2"/>
<dbReference type="Pfam" id="PF14617">
    <property type="entry name" value="CMS1"/>
    <property type="match status" value="1"/>
</dbReference>
<feature type="region of interest" description="Disordered" evidence="1">
    <location>
        <begin position="1"/>
        <end position="57"/>
    </location>
</feature>
<evidence type="ECO:0000313" key="2">
    <source>
        <dbReference type="EMBL" id="KZF24270.1"/>
    </source>
</evidence>
<dbReference type="RefSeq" id="XP_018189825.1">
    <property type="nucleotide sequence ID" value="XM_018332107.1"/>
</dbReference>
<accession>A0A165I2F2</accession>
<dbReference type="AlphaFoldDB" id="A0A165I2F2"/>
<dbReference type="FunCoup" id="A0A165I2F2">
    <property type="interactions" value="273"/>
</dbReference>
<dbReference type="Gene3D" id="3.40.50.300">
    <property type="entry name" value="P-loop containing nucleotide triphosphate hydrolases"/>
    <property type="match status" value="1"/>
</dbReference>
<dbReference type="PANTHER" id="PTHR24030:SF0">
    <property type="entry name" value="PROTEIN CMSS1"/>
    <property type="match status" value="1"/>
</dbReference>
<dbReference type="OMA" id="DHFAQKA"/>
<dbReference type="GO" id="GO:0005634">
    <property type="term" value="C:nucleus"/>
    <property type="evidence" value="ECO:0007669"/>
    <property type="project" value="TreeGrafter"/>
</dbReference>
<dbReference type="Proteomes" id="UP000076632">
    <property type="component" value="Unassembled WGS sequence"/>
</dbReference>
<dbReference type="EMBL" id="KV407456">
    <property type="protein sequence ID" value="KZF24270.1"/>
    <property type="molecule type" value="Genomic_DNA"/>
</dbReference>
<proteinExistence type="predicted"/>
<evidence type="ECO:0008006" key="4">
    <source>
        <dbReference type="Google" id="ProtNLM"/>
    </source>
</evidence>
<dbReference type="OrthoDB" id="1929311at2759"/>
<dbReference type="GeneID" id="28897244"/>
<feature type="compositionally biased region" description="Basic and acidic residues" evidence="1">
    <location>
        <begin position="22"/>
        <end position="40"/>
    </location>
</feature>
<dbReference type="InterPro" id="IPR032704">
    <property type="entry name" value="Cms1"/>
</dbReference>
<evidence type="ECO:0000313" key="3">
    <source>
        <dbReference type="Proteomes" id="UP000076632"/>
    </source>
</evidence>
<keyword evidence="3" id="KW-1185">Reference proteome</keyword>
<name>A0A165I2F2_XYLHT</name>
<reference evidence="2 3" key="1">
    <citation type="journal article" date="2016" name="Fungal Biol.">
        <title>The genome of Xylona heveae provides a window into fungal endophytism.</title>
        <authorList>
            <person name="Gazis R."/>
            <person name="Kuo A."/>
            <person name="Riley R."/>
            <person name="LaButti K."/>
            <person name="Lipzen A."/>
            <person name="Lin J."/>
            <person name="Amirebrahimi M."/>
            <person name="Hesse C.N."/>
            <person name="Spatafora J.W."/>
            <person name="Henrissat B."/>
            <person name="Hainaut M."/>
            <person name="Grigoriev I.V."/>
            <person name="Hibbett D.S."/>
        </authorList>
    </citation>
    <scope>NUCLEOTIDE SEQUENCE [LARGE SCALE GENOMIC DNA]</scope>
    <source>
        <strain evidence="2 3">TC161</strain>
    </source>
</reference>
<dbReference type="GO" id="GO:0030686">
    <property type="term" value="C:90S preribosome"/>
    <property type="evidence" value="ECO:0007669"/>
    <property type="project" value="TreeGrafter"/>
</dbReference>
<evidence type="ECO:0000256" key="1">
    <source>
        <dbReference type="SAM" id="MobiDB-lite"/>
    </source>
</evidence>
<gene>
    <name evidence="2" type="ORF">L228DRAFT_245179</name>
</gene>
<feature type="compositionally biased region" description="Basic residues" evidence="1">
    <location>
        <begin position="41"/>
        <end position="50"/>
    </location>
</feature>
<dbReference type="PANTHER" id="PTHR24030">
    <property type="entry name" value="PROTEIN CMSS1"/>
    <property type="match status" value="1"/>
</dbReference>
<dbReference type="InterPro" id="IPR027417">
    <property type="entry name" value="P-loop_NTPase"/>
</dbReference>
<dbReference type="STRING" id="1328760.A0A165I2F2"/>
<sequence>MSDVEESSVSSAQNIAPALPESNKRKRDETVEAAVEEKTSKRSKKRKNKKATSEGFADADLDTENGVNAALGKMDGSLLADYVAQRTKRFEGELSLVELEDRRLPEKAIRDTTSWEKPRTTATLPDFLEHYAAQFGRIKPLSKAPKEKGSPHTLVVTGAGLRAADLTRVLRKFQTKEATIGKLFAKHIKLKEAVKFVKQARIGIAVGTPARLIDLIDEGALSMDKLERIVIDSSHIDQKKRGILDMKDTQIPLLKFLNRPEVKSRYGATEGGVELLFY</sequence>